<reference evidence="16 17" key="1">
    <citation type="journal article" date="2018" name="Sci. Rep.">
        <title>Comparative analysis of the Pocillopora damicornis genome highlights role of immune system in coral evolution.</title>
        <authorList>
            <person name="Cunning R."/>
            <person name="Bay R.A."/>
            <person name="Gillette P."/>
            <person name="Baker A.C."/>
            <person name="Traylor-Knowles N."/>
        </authorList>
    </citation>
    <scope>NUCLEOTIDE SEQUENCE [LARGE SCALE GENOMIC DNA]</scope>
    <source>
        <strain evidence="16">RSMAS</strain>
        <tissue evidence="16">Whole animal</tissue>
    </source>
</reference>
<comment type="catalytic activity">
    <reaction evidence="1">
        <text>S-ubiquitinyl-[E2 ubiquitin-conjugating enzyme]-L-cysteine + [acceptor protein]-L-lysine = [E2 ubiquitin-conjugating enzyme]-L-cysteine + N(6)-ubiquitinyl-[acceptor protein]-L-lysine.</text>
        <dbReference type="EC" id="2.3.2.27"/>
    </reaction>
</comment>
<evidence type="ECO:0000256" key="5">
    <source>
        <dbReference type="ARBA" id="ARBA00022679"/>
    </source>
</evidence>
<evidence type="ECO:0000256" key="2">
    <source>
        <dbReference type="ARBA" id="ARBA00004127"/>
    </source>
</evidence>
<proteinExistence type="predicted"/>
<feature type="domain" description="RING-CH-type" evidence="15">
    <location>
        <begin position="228"/>
        <end position="288"/>
    </location>
</feature>
<evidence type="ECO:0000256" key="8">
    <source>
        <dbReference type="ARBA" id="ARBA00022771"/>
    </source>
</evidence>
<evidence type="ECO:0000256" key="3">
    <source>
        <dbReference type="ARBA" id="ARBA00004906"/>
    </source>
</evidence>
<dbReference type="InterPro" id="IPR013083">
    <property type="entry name" value="Znf_RING/FYVE/PHD"/>
</dbReference>
<keyword evidence="5" id="KW-0808">Transferase</keyword>
<dbReference type="InterPro" id="IPR011016">
    <property type="entry name" value="Znf_RING-CH"/>
</dbReference>
<dbReference type="UniPathway" id="UPA00143"/>
<feature type="transmembrane region" description="Helical" evidence="14">
    <location>
        <begin position="350"/>
        <end position="368"/>
    </location>
</feature>
<sequence>MQQGTSLFTFYADIGNNGFKVCLPWGTLSVSGKQELTVSHRVLPELFSKSLPSLNKKDNTTGSKVSQPNSFSSKKLGMASEPLLLSADSECDVSEVPEVKESYNGCEQTPSYTCQPHYLVDKGNGPGSTDFYFFCSQQGPVIQENSFDDRMGEMKFKSQSLQLLTSICSNSANEESQLLPRDKNQNFKIVRKCSSVSVLESVGVTIKPFKKSVRDPSISSSLSKLTDLRESCGLMCRICHGGSEDEELIRPCKCTGTVKYAHQSCILNWVSKSGHQSCELCKFKFKTRKESVKCFWRWSFPEVSTKGWLHIGLFIAFATMLLTSVTWIIWSRVSTTPSAIAERTTEEVKFAYMVNGLFIALAVGGLYFDSLKHFKQYSKRWAALNQNVVVECYTTENNNVVRGVDVALLQRARPQQSSNSSAVEDTERGQTSSSDGASRNNSEAWV</sequence>
<dbReference type="PANTHER" id="PTHR46053:SF2">
    <property type="entry name" value="RING-TYPE E3 UBIQUITIN TRANSFERASE"/>
    <property type="match status" value="1"/>
</dbReference>
<dbReference type="OrthoDB" id="264354at2759"/>
<evidence type="ECO:0000256" key="14">
    <source>
        <dbReference type="SAM" id="Phobius"/>
    </source>
</evidence>
<comment type="pathway">
    <text evidence="3">Protein modification; protein ubiquitination.</text>
</comment>
<keyword evidence="17" id="KW-1185">Reference proteome</keyword>
<evidence type="ECO:0000259" key="15">
    <source>
        <dbReference type="PROSITE" id="PS51292"/>
    </source>
</evidence>
<evidence type="ECO:0000256" key="10">
    <source>
        <dbReference type="ARBA" id="ARBA00022833"/>
    </source>
</evidence>
<name>A0A3M6TK97_POCDA</name>
<evidence type="ECO:0000256" key="7">
    <source>
        <dbReference type="ARBA" id="ARBA00022723"/>
    </source>
</evidence>
<evidence type="ECO:0000313" key="16">
    <source>
        <dbReference type="EMBL" id="RMX41766.1"/>
    </source>
</evidence>
<feature type="compositionally biased region" description="Polar residues" evidence="13">
    <location>
        <begin position="413"/>
        <end position="446"/>
    </location>
</feature>
<protein>
    <recommendedName>
        <fullName evidence="4">RING-type E3 ubiquitin transferase</fullName>
        <ecNumber evidence="4">2.3.2.27</ecNumber>
    </recommendedName>
</protein>
<dbReference type="SUPFAM" id="SSF57850">
    <property type="entry name" value="RING/U-box"/>
    <property type="match status" value="1"/>
</dbReference>
<comment type="caution">
    <text evidence="16">The sequence shown here is derived from an EMBL/GenBank/DDBJ whole genome shotgun (WGS) entry which is preliminary data.</text>
</comment>
<evidence type="ECO:0000256" key="1">
    <source>
        <dbReference type="ARBA" id="ARBA00000900"/>
    </source>
</evidence>
<dbReference type="PROSITE" id="PS51292">
    <property type="entry name" value="ZF_RING_CH"/>
    <property type="match status" value="1"/>
</dbReference>
<dbReference type="GO" id="GO:0012505">
    <property type="term" value="C:endomembrane system"/>
    <property type="evidence" value="ECO:0007669"/>
    <property type="project" value="UniProtKB-SubCell"/>
</dbReference>
<comment type="subcellular location">
    <subcellularLocation>
        <location evidence="2">Endomembrane system</location>
        <topology evidence="2">Multi-pass membrane protein</topology>
    </subcellularLocation>
</comment>
<dbReference type="EC" id="2.3.2.27" evidence="4"/>
<dbReference type="InterPro" id="IPR046356">
    <property type="entry name" value="MARCHF4/9/11"/>
</dbReference>
<keyword evidence="9" id="KW-0833">Ubl conjugation pathway</keyword>
<feature type="region of interest" description="Disordered" evidence="13">
    <location>
        <begin position="412"/>
        <end position="446"/>
    </location>
</feature>
<keyword evidence="8" id="KW-0863">Zinc-finger</keyword>
<keyword evidence="7" id="KW-0479">Metal-binding</keyword>
<gene>
    <name evidence="16" type="ORF">pdam_00005549</name>
</gene>
<dbReference type="GO" id="GO:0016567">
    <property type="term" value="P:protein ubiquitination"/>
    <property type="evidence" value="ECO:0007669"/>
    <property type="project" value="UniProtKB-UniPathway"/>
</dbReference>
<dbReference type="GO" id="GO:0008270">
    <property type="term" value="F:zinc ion binding"/>
    <property type="evidence" value="ECO:0007669"/>
    <property type="project" value="UniProtKB-KW"/>
</dbReference>
<dbReference type="GO" id="GO:0061630">
    <property type="term" value="F:ubiquitin protein ligase activity"/>
    <property type="evidence" value="ECO:0007669"/>
    <property type="project" value="UniProtKB-EC"/>
</dbReference>
<evidence type="ECO:0000256" key="11">
    <source>
        <dbReference type="ARBA" id="ARBA00022989"/>
    </source>
</evidence>
<dbReference type="CDD" id="cd16495">
    <property type="entry name" value="RING_CH-C4HC3_MARCH"/>
    <property type="match status" value="1"/>
</dbReference>
<dbReference type="SMART" id="SM00744">
    <property type="entry name" value="RINGv"/>
    <property type="match status" value="1"/>
</dbReference>
<evidence type="ECO:0000313" key="17">
    <source>
        <dbReference type="Proteomes" id="UP000275408"/>
    </source>
</evidence>
<dbReference type="Pfam" id="PF12906">
    <property type="entry name" value="RINGv"/>
    <property type="match status" value="1"/>
</dbReference>
<organism evidence="16 17">
    <name type="scientific">Pocillopora damicornis</name>
    <name type="common">Cauliflower coral</name>
    <name type="synonym">Millepora damicornis</name>
    <dbReference type="NCBI Taxonomy" id="46731"/>
    <lineage>
        <taxon>Eukaryota</taxon>
        <taxon>Metazoa</taxon>
        <taxon>Cnidaria</taxon>
        <taxon>Anthozoa</taxon>
        <taxon>Hexacorallia</taxon>
        <taxon>Scleractinia</taxon>
        <taxon>Astrocoeniina</taxon>
        <taxon>Pocilloporidae</taxon>
        <taxon>Pocillopora</taxon>
    </lineage>
</organism>
<keyword evidence="10" id="KW-0862">Zinc</keyword>
<accession>A0A3M6TK97</accession>
<dbReference type="AlphaFoldDB" id="A0A3M6TK97"/>
<dbReference type="EMBL" id="RCHS01003444">
    <property type="protein sequence ID" value="RMX41766.1"/>
    <property type="molecule type" value="Genomic_DNA"/>
</dbReference>
<feature type="transmembrane region" description="Helical" evidence="14">
    <location>
        <begin position="307"/>
        <end position="330"/>
    </location>
</feature>
<evidence type="ECO:0000256" key="13">
    <source>
        <dbReference type="SAM" id="MobiDB-lite"/>
    </source>
</evidence>
<keyword evidence="12 14" id="KW-0472">Membrane</keyword>
<evidence type="ECO:0000256" key="12">
    <source>
        <dbReference type="ARBA" id="ARBA00023136"/>
    </source>
</evidence>
<dbReference type="STRING" id="46731.A0A3M6TK97"/>
<keyword evidence="6 14" id="KW-0812">Transmembrane</keyword>
<evidence type="ECO:0000256" key="4">
    <source>
        <dbReference type="ARBA" id="ARBA00012483"/>
    </source>
</evidence>
<keyword evidence="11 14" id="KW-1133">Transmembrane helix</keyword>
<dbReference type="PANTHER" id="PTHR46053">
    <property type="entry name" value="E3 UBIQUITIN-PROTEIN LIGASE MARCH4-LIKE"/>
    <property type="match status" value="1"/>
</dbReference>
<evidence type="ECO:0000256" key="6">
    <source>
        <dbReference type="ARBA" id="ARBA00022692"/>
    </source>
</evidence>
<dbReference type="Proteomes" id="UP000275408">
    <property type="component" value="Unassembled WGS sequence"/>
</dbReference>
<dbReference type="Gene3D" id="3.30.40.10">
    <property type="entry name" value="Zinc/RING finger domain, C3HC4 (zinc finger)"/>
    <property type="match status" value="1"/>
</dbReference>
<evidence type="ECO:0000256" key="9">
    <source>
        <dbReference type="ARBA" id="ARBA00022786"/>
    </source>
</evidence>